<proteinExistence type="predicted"/>
<organism evidence="5 6">
    <name type="scientific">Sphaeroforma arctica JP610</name>
    <dbReference type="NCBI Taxonomy" id="667725"/>
    <lineage>
        <taxon>Eukaryota</taxon>
        <taxon>Ichthyosporea</taxon>
        <taxon>Ichthyophonida</taxon>
        <taxon>Sphaeroforma</taxon>
    </lineage>
</organism>
<reference evidence="5 6" key="1">
    <citation type="submission" date="2011-02" db="EMBL/GenBank/DDBJ databases">
        <title>The Genome Sequence of Sphaeroforma arctica JP610.</title>
        <authorList>
            <consortium name="The Broad Institute Genome Sequencing Platform"/>
            <person name="Russ C."/>
            <person name="Cuomo C."/>
            <person name="Young S.K."/>
            <person name="Zeng Q."/>
            <person name="Gargeya S."/>
            <person name="Alvarado L."/>
            <person name="Berlin A."/>
            <person name="Chapman S.B."/>
            <person name="Chen Z."/>
            <person name="Freedman E."/>
            <person name="Gellesch M."/>
            <person name="Goldberg J."/>
            <person name="Griggs A."/>
            <person name="Gujja S."/>
            <person name="Heilman E."/>
            <person name="Heiman D."/>
            <person name="Howarth C."/>
            <person name="Mehta T."/>
            <person name="Neiman D."/>
            <person name="Pearson M."/>
            <person name="Roberts A."/>
            <person name="Saif S."/>
            <person name="Shea T."/>
            <person name="Shenoy N."/>
            <person name="Sisk P."/>
            <person name="Stolte C."/>
            <person name="Sykes S."/>
            <person name="White J."/>
            <person name="Yandava C."/>
            <person name="Burger G."/>
            <person name="Gray M.W."/>
            <person name="Holland P.W.H."/>
            <person name="King N."/>
            <person name="Lang F.B.F."/>
            <person name="Roger A.J."/>
            <person name="Ruiz-Trillo I."/>
            <person name="Haas B."/>
            <person name="Nusbaum C."/>
            <person name="Birren B."/>
        </authorList>
    </citation>
    <scope>NUCLEOTIDE SEQUENCE [LARGE SCALE GENOMIC DNA]</scope>
    <source>
        <strain evidence="5 6">JP610</strain>
    </source>
</reference>
<evidence type="ECO:0000313" key="5">
    <source>
        <dbReference type="EMBL" id="KNC71153.1"/>
    </source>
</evidence>
<gene>
    <name evidence="5" type="ORF">SARC_16313</name>
</gene>
<dbReference type="GeneID" id="25916817"/>
<sequence length="58" mass="6682">MCMVLLPDIPSIDLFKMYLKYMKDSKSASATFKETMKTAYRFSLHQIGLDIASTSVWQ</sequence>
<evidence type="ECO:0000256" key="2">
    <source>
        <dbReference type="ARBA" id="ARBA00022737"/>
    </source>
</evidence>
<evidence type="ECO:0000256" key="1">
    <source>
        <dbReference type="ARBA" id="ARBA00004123"/>
    </source>
</evidence>
<dbReference type="OrthoDB" id="7895904at2759"/>
<protein>
    <recommendedName>
        <fullName evidence="4">Suppressor of forked domain-containing protein</fullName>
    </recommendedName>
</protein>
<feature type="domain" description="Suppressor of forked" evidence="4">
    <location>
        <begin position="6"/>
        <end position="58"/>
    </location>
</feature>
<dbReference type="Proteomes" id="UP000054560">
    <property type="component" value="Unassembled WGS sequence"/>
</dbReference>
<dbReference type="Pfam" id="PF05843">
    <property type="entry name" value="Suf"/>
    <property type="match status" value="1"/>
</dbReference>
<keyword evidence="6" id="KW-1185">Reference proteome</keyword>
<dbReference type="GO" id="GO:0003729">
    <property type="term" value="F:mRNA binding"/>
    <property type="evidence" value="ECO:0007669"/>
    <property type="project" value="TreeGrafter"/>
</dbReference>
<comment type="subcellular location">
    <subcellularLocation>
        <location evidence="1">Nucleus</location>
    </subcellularLocation>
</comment>
<feature type="non-terminal residue" evidence="5">
    <location>
        <position position="58"/>
    </location>
</feature>
<keyword evidence="3" id="KW-0539">Nucleus</keyword>
<dbReference type="InterPro" id="IPR008847">
    <property type="entry name" value="Suf"/>
</dbReference>
<evidence type="ECO:0000256" key="3">
    <source>
        <dbReference type="ARBA" id="ARBA00023242"/>
    </source>
</evidence>
<dbReference type="GO" id="GO:0005634">
    <property type="term" value="C:nucleus"/>
    <property type="evidence" value="ECO:0007669"/>
    <property type="project" value="UniProtKB-SubCell"/>
</dbReference>
<evidence type="ECO:0000259" key="4">
    <source>
        <dbReference type="Pfam" id="PF05843"/>
    </source>
</evidence>
<dbReference type="STRING" id="667725.A0A0L0F4N8"/>
<dbReference type="InterPro" id="IPR045243">
    <property type="entry name" value="Rna14-like"/>
</dbReference>
<accession>A0A0L0F4N8</accession>
<dbReference type="InterPro" id="IPR011990">
    <property type="entry name" value="TPR-like_helical_dom_sf"/>
</dbReference>
<dbReference type="GO" id="GO:0031124">
    <property type="term" value="P:mRNA 3'-end processing"/>
    <property type="evidence" value="ECO:0007669"/>
    <property type="project" value="InterPro"/>
</dbReference>
<name>A0A0L0F4N8_9EUKA</name>
<evidence type="ECO:0000313" key="6">
    <source>
        <dbReference type="Proteomes" id="UP000054560"/>
    </source>
</evidence>
<dbReference type="AlphaFoldDB" id="A0A0L0F4N8"/>
<dbReference type="PANTHER" id="PTHR19980">
    <property type="entry name" value="RNA CLEAVAGE STIMULATION FACTOR"/>
    <property type="match status" value="1"/>
</dbReference>
<dbReference type="RefSeq" id="XP_014145055.1">
    <property type="nucleotide sequence ID" value="XM_014289580.1"/>
</dbReference>
<dbReference type="Gene3D" id="1.25.40.1040">
    <property type="match status" value="1"/>
</dbReference>
<keyword evidence="2" id="KW-0677">Repeat</keyword>
<dbReference type="SUPFAM" id="SSF48452">
    <property type="entry name" value="TPR-like"/>
    <property type="match status" value="1"/>
</dbReference>
<dbReference type="PANTHER" id="PTHR19980:SF0">
    <property type="entry name" value="CLEAVAGE STIMULATION FACTOR SUBUNIT 3"/>
    <property type="match status" value="1"/>
</dbReference>
<dbReference type="EMBL" id="KQ249396">
    <property type="protein sequence ID" value="KNC71153.1"/>
    <property type="molecule type" value="Genomic_DNA"/>
</dbReference>